<sequence>AGRLLCLGLAPLRRRMDPQAAAKTAPGGDVAEPMLRMEGGAARDPSGGAPPDDRFTLAALACAPMFFGLTACLAVLGMRAARFGPVPRLAEGPVIEGRPKVIRVAERLAGFPPLCDRGIVLETCALFSSSTPEFWGSAADVDTRVLHAAEVSFGLQVARSSVVGWMEKIGMTNVETDGVALAGGAFAVDCQELCERTVASFADSVLPEVSDVACYTHPTTGKAICDIDVSPDALRQMQDSPEVVKVNQSQQLNSSDNATISYDALAELDDTELPTKDDAFMRLMVAQWFRLHPLSSVTHAPSTPSDNVSSTSTPSDNVSSTSTPGDNLTTSTPSDNMTSTSTPSENVSFTARRLSRNDLVGGFL</sequence>
<gene>
    <name evidence="2" type="ORF">PCOR1329_LOCUS46298</name>
</gene>
<reference evidence="2" key="1">
    <citation type="submission" date="2023-10" db="EMBL/GenBank/DDBJ databases">
        <authorList>
            <person name="Chen Y."/>
            <person name="Shah S."/>
            <person name="Dougan E. K."/>
            <person name="Thang M."/>
            <person name="Chan C."/>
        </authorList>
    </citation>
    <scope>NUCLEOTIDE SEQUENCE [LARGE SCALE GENOMIC DNA]</scope>
</reference>
<comment type="caution">
    <text evidence="2">The sequence shown here is derived from an EMBL/GenBank/DDBJ whole genome shotgun (WGS) entry which is preliminary data.</text>
</comment>
<name>A0ABN9U8T1_9DINO</name>
<feature type="non-terminal residue" evidence="2">
    <location>
        <position position="1"/>
    </location>
</feature>
<feature type="compositionally biased region" description="Polar residues" evidence="1">
    <location>
        <begin position="325"/>
        <end position="349"/>
    </location>
</feature>
<protein>
    <submittedName>
        <fullName evidence="2">Uncharacterized protein</fullName>
    </submittedName>
</protein>
<organism evidence="2 3">
    <name type="scientific">Prorocentrum cordatum</name>
    <dbReference type="NCBI Taxonomy" id="2364126"/>
    <lineage>
        <taxon>Eukaryota</taxon>
        <taxon>Sar</taxon>
        <taxon>Alveolata</taxon>
        <taxon>Dinophyceae</taxon>
        <taxon>Prorocentrales</taxon>
        <taxon>Prorocentraceae</taxon>
        <taxon>Prorocentrum</taxon>
    </lineage>
</organism>
<feature type="compositionally biased region" description="Low complexity" evidence="1">
    <location>
        <begin position="301"/>
        <end position="324"/>
    </location>
</feature>
<evidence type="ECO:0000313" key="3">
    <source>
        <dbReference type="Proteomes" id="UP001189429"/>
    </source>
</evidence>
<evidence type="ECO:0000256" key="1">
    <source>
        <dbReference type="SAM" id="MobiDB-lite"/>
    </source>
</evidence>
<evidence type="ECO:0000313" key="2">
    <source>
        <dbReference type="EMBL" id="CAK0855637.1"/>
    </source>
</evidence>
<keyword evidence="3" id="KW-1185">Reference proteome</keyword>
<feature type="region of interest" description="Disordered" evidence="1">
    <location>
        <begin position="296"/>
        <end position="350"/>
    </location>
</feature>
<accession>A0ABN9U8T1</accession>
<dbReference type="Proteomes" id="UP001189429">
    <property type="component" value="Unassembled WGS sequence"/>
</dbReference>
<dbReference type="EMBL" id="CAUYUJ010015570">
    <property type="protein sequence ID" value="CAK0855637.1"/>
    <property type="molecule type" value="Genomic_DNA"/>
</dbReference>
<proteinExistence type="predicted"/>